<evidence type="ECO:0000256" key="1">
    <source>
        <dbReference type="ARBA" id="ARBA00005915"/>
    </source>
</evidence>
<name>A0A8I0A8H9_9CLOT</name>
<dbReference type="PANTHER" id="PTHR30255">
    <property type="entry name" value="SINGLE-STRANDED-DNA-SPECIFIC EXONUCLEASE RECJ"/>
    <property type="match status" value="1"/>
</dbReference>
<keyword evidence="5 10" id="KW-0269">Exonuclease</keyword>
<feature type="domain" description="DHHA1" evidence="8">
    <location>
        <begin position="356"/>
        <end position="448"/>
    </location>
</feature>
<dbReference type="NCBIfam" id="TIGR00644">
    <property type="entry name" value="recJ"/>
    <property type="match status" value="1"/>
</dbReference>
<feature type="coiled-coil region" evidence="6">
    <location>
        <begin position="301"/>
        <end position="351"/>
    </location>
</feature>
<keyword evidence="11" id="KW-1185">Reference proteome</keyword>
<evidence type="ECO:0000256" key="6">
    <source>
        <dbReference type="SAM" id="Coils"/>
    </source>
</evidence>
<feature type="domain" description="RecJ OB" evidence="9">
    <location>
        <begin position="462"/>
        <end position="584"/>
    </location>
</feature>
<comment type="caution">
    <text evidence="10">The sequence shown here is derived from an EMBL/GenBank/DDBJ whole genome shotgun (WGS) entry which is preliminary data.</text>
</comment>
<evidence type="ECO:0000313" key="11">
    <source>
        <dbReference type="Proteomes" id="UP000662088"/>
    </source>
</evidence>
<reference evidence="10" key="1">
    <citation type="submission" date="2020-08" db="EMBL/GenBank/DDBJ databases">
        <title>Genome public.</title>
        <authorList>
            <person name="Liu C."/>
            <person name="Sun Q."/>
        </authorList>
    </citation>
    <scope>NUCLEOTIDE SEQUENCE</scope>
    <source>
        <strain evidence="10">NSJ-42</strain>
    </source>
</reference>
<evidence type="ECO:0000256" key="2">
    <source>
        <dbReference type="ARBA" id="ARBA00019841"/>
    </source>
</evidence>
<organism evidence="10 11">
    <name type="scientific">Clostridium lentum</name>
    <dbReference type="NCBI Taxonomy" id="2763037"/>
    <lineage>
        <taxon>Bacteria</taxon>
        <taxon>Bacillati</taxon>
        <taxon>Bacillota</taxon>
        <taxon>Clostridia</taxon>
        <taxon>Eubacteriales</taxon>
        <taxon>Clostridiaceae</taxon>
        <taxon>Clostridium</taxon>
    </lineage>
</organism>
<keyword evidence="4" id="KW-0378">Hydrolase</keyword>
<dbReference type="InterPro" id="IPR051673">
    <property type="entry name" value="SSDNA_exonuclease_RecJ"/>
</dbReference>
<evidence type="ECO:0000259" key="8">
    <source>
        <dbReference type="Pfam" id="PF02272"/>
    </source>
</evidence>
<dbReference type="Pfam" id="PF17768">
    <property type="entry name" value="RecJ_OB"/>
    <property type="match status" value="1"/>
</dbReference>
<dbReference type="RefSeq" id="WP_186834710.1">
    <property type="nucleotide sequence ID" value="NZ_JACOOQ010000003.1"/>
</dbReference>
<dbReference type="Gene3D" id="3.10.310.30">
    <property type="match status" value="1"/>
</dbReference>
<dbReference type="Pfam" id="PF01368">
    <property type="entry name" value="DHH"/>
    <property type="match status" value="1"/>
</dbReference>
<evidence type="ECO:0000259" key="7">
    <source>
        <dbReference type="Pfam" id="PF01368"/>
    </source>
</evidence>
<dbReference type="GO" id="GO:0006310">
    <property type="term" value="P:DNA recombination"/>
    <property type="evidence" value="ECO:0007669"/>
    <property type="project" value="InterPro"/>
</dbReference>
<dbReference type="PANTHER" id="PTHR30255:SF2">
    <property type="entry name" value="SINGLE-STRANDED-DNA-SPECIFIC EXONUCLEASE RECJ"/>
    <property type="match status" value="1"/>
</dbReference>
<dbReference type="GO" id="GO:0008409">
    <property type="term" value="F:5'-3' exonuclease activity"/>
    <property type="evidence" value="ECO:0007669"/>
    <property type="project" value="InterPro"/>
</dbReference>
<evidence type="ECO:0000259" key="9">
    <source>
        <dbReference type="Pfam" id="PF17768"/>
    </source>
</evidence>
<dbReference type="GO" id="GO:0006281">
    <property type="term" value="P:DNA repair"/>
    <property type="evidence" value="ECO:0007669"/>
    <property type="project" value="InterPro"/>
</dbReference>
<evidence type="ECO:0000256" key="4">
    <source>
        <dbReference type="ARBA" id="ARBA00022801"/>
    </source>
</evidence>
<accession>A0A8I0A8H9</accession>
<dbReference type="InterPro" id="IPR004610">
    <property type="entry name" value="RecJ"/>
</dbReference>
<dbReference type="GO" id="GO:0003676">
    <property type="term" value="F:nucleic acid binding"/>
    <property type="evidence" value="ECO:0007669"/>
    <property type="project" value="InterPro"/>
</dbReference>
<dbReference type="InterPro" id="IPR001667">
    <property type="entry name" value="DDH_dom"/>
</dbReference>
<protein>
    <recommendedName>
        <fullName evidence="2">Single-stranded-DNA-specific exonuclease RecJ</fullName>
    </recommendedName>
</protein>
<dbReference type="Gene3D" id="3.90.1640.30">
    <property type="match status" value="1"/>
</dbReference>
<evidence type="ECO:0000313" key="10">
    <source>
        <dbReference type="EMBL" id="MBC5639441.1"/>
    </source>
</evidence>
<dbReference type="AlphaFoldDB" id="A0A8I0A8H9"/>
<gene>
    <name evidence="10" type="primary">recJ</name>
    <name evidence="10" type="ORF">H8R92_03150</name>
</gene>
<sequence length="590" mass="66237">MMERWTVRNVKFNTIGFAKALGVSPVVAKLMVNRSIYELNEAKSFLNSTIDNLHDGKSMKDLSKAVALIKESIENNKKVLIVGDYDVDGIISTYILNKALSRCNANVSFHIPDRIKEGYGINESIIRKAAEDNIDVIITCDNGISAIDQIKLAKELGLKVIVTDHHDIPFIEKEDGSREYIIPEGNCVVNPKRKDCNYPFKSLCGAGVAFKFIEELYRQFNIPKSEAIELLQYVAIAIVCDVVDLVDENRIMLKKGLELINNTNNIGLRALFKATGLEGKIINVYSLGFVIGPSINASGRLEQAIWALKLLMEENKELAEELADKLHELNKDRQELTKEGLEKAIEVIEKNNMNKDKVLVVYLEDVHESIAGIIAGRIREKYNLPAIVLTKTHDGAKGSGRSIEEYNMYEELIKCKDILGKFGGHPMAAGMSIPKENIEEFRKRLNELTVLTDEDVIPKVSIDMPLQLSEINYGLIDEIAKLEPYGKGNSKPSFAVKNLTVRGARVLGKDKNVLKLNLTDGNLFIDGIFFGDVDAFEEEVKNSYGEMEYMKLLDGNARGIKMDFVYYPEINEYMGNKKVQIVINNFRIAQ</sequence>
<dbReference type="InterPro" id="IPR041122">
    <property type="entry name" value="RecJ_OB"/>
</dbReference>
<feature type="domain" description="DDH" evidence="7">
    <location>
        <begin position="78"/>
        <end position="238"/>
    </location>
</feature>
<comment type="similarity">
    <text evidence="1">Belongs to the RecJ family.</text>
</comment>
<keyword evidence="3" id="KW-0540">Nuclease</keyword>
<dbReference type="InterPro" id="IPR038763">
    <property type="entry name" value="DHH_sf"/>
</dbReference>
<dbReference type="Proteomes" id="UP000662088">
    <property type="component" value="Unassembled WGS sequence"/>
</dbReference>
<dbReference type="Pfam" id="PF02272">
    <property type="entry name" value="DHHA1"/>
    <property type="match status" value="1"/>
</dbReference>
<dbReference type="SUPFAM" id="SSF64182">
    <property type="entry name" value="DHH phosphoesterases"/>
    <property type="match status" value="1"/>
</dbReference>
<dbReference type="EMBL" id="JACOOQ010000003">
    <property type="protein sequence ID" value="MBC5639441.1"/>
    <property type="molecule type" value="Genomic_DNA"/>
</dbReference>
<proteinExistence type="inferred from homology"/>
<keyword evidence="6" id="KW-0175">Coiled coil</keyword>
<evidence type="ECO:0000256" key="5">
    <source>
        <dbReference type="ARBA" id="ARBA00022839"/>
    </source>
</evidence>
<evidence type="ECO:0000256" key="3">
    <source>
        <dbReference type="ARBA" id="ARBA00022722"/>
    </source>
</evidence>
<dbReference type="InterPro" id="IPR003156">
    <property type="entry name" value="DHHA1_dom"/>
</dbReference>